<dbReference type="GO" id="GO:0009279">
    <property type="term" value="C:cell outer membrane"/>
    <property type="evidence" value="ECO:0007669"/>
    <property type="project" value="UniProtKB-SubCell"/>
</dbReference>
<evidence type="ECO:0000256" key="6">
    <source>
        <dbReference type="ARBA" id="ARBA00023136"/>
    </source>
</evidence>
<sequence length="1115" mass="123776">MNHHILHWQRIMRISILIYSIFLSFSQLLLAGNSSGQVLRRQLNVSVGEQTLENAIQQLAMTAKIDFAYDAQSLGMDAIRVRARTYQDEALETILAELLAGTAIHYKEEVSGTVTLYKLQQPGRIAGRVTDVRGEPLAGASVRVTQLNRTYSTDSEGTFSIPAQAGVYTVEVTYIAYGTQRREVTLQAGQQVDVAFVMREAEGALSEVVVVGYGTQKKATLTGAITVADMDKLANRPITTTSQALQGLNGLYVNQNTGQPGNDQATIRIRGVGTLNNNDPLVLVDGISYPLIDVNPNEIESISVLKDAASTAVYGSCAANGVILITTKSGKRSGGYKVDYNNYFGVEEAIQLPDVEFDPIKFMRYKNIALANEGKAPEYTDAEIAEYEAGIPNDPNGYMYPRTNPYDIALKNGFMHEHNVTVSGGGDKHNLALTLGALNQDGILRYDKSKASKYSISLNGKVDVTDFLSIGGKLSGIYRKYDEPQITMTSYWDQAMFRTVPIYPILIEDGRYGNTWLRSTGLNSWANPLARLKEGSRDYVRTRVLGNVFADLKLPLNITYRVNLAANTYDYIQHVFQPYLENVNPKTGSPFIASNTTRGYRRYEKEINLTGYHTLDWHASIVGKHNIAALLGNSVETFSWEYFNAQKDGSMDNQLTDIDVFLTNPTVAGNSTRSALLSYFGRINYNFDEKYLLEANFRYDGSSRFAKEHRWGLFPSFSVGWRIDKESFMQDVAWIDGLKPRFSWGKIGNQEIALWSYVNSVGLSQNYSFGNTESIGAAATAMADPDLSWETTTMSNIGVDISLFKGRVSATLEWYNKDADGVLRPVNYASQVGNMAGPTTNVGSVNNKGIEVILNYRDTKGTVSYEIGGSFAYNKNRVTNLDGQQLIAGRYITEEGSPIQSYYIYEAEGIFQSEEEIANHAFQNAATRVGFLKYKDQNGDNVINADDRTVVHGVVPEYTYSFNLGAGYKGFQLLAFFQGVGKVFTYPQSNLAYPYYNGAGVTKEWLTDSWTPENPNAGLPILTTSTGNTLNFENSTFWLQNAAYLRLKNLQVSYTIPARLAQKMSMKAIRVFANGQNLLTFTDMKITDPEKNLTQDNIFAYPQVKTYSAGINVTF</sequence>
<keyword evidence="7 8" id="KW-0998">Cell outer membrane</keyword>
<dbReference type="InterPro" id="IPR023996">
    <property type="entry name" value="TonB-dep_OMP_SusC/RagA"/>
</dbReference>
<dbReference type="Pfam" id="PF07715">
    <property type="entry name" value="Plug"/>
    <property type="match status" value="1"/>
</dbReference>
<reference evidence="13" key="1">
    <citation type="submission" date="2016-10" db="EMBL/GenBank/DDBJ databases">
        <authorList>
            <person name="Varghese N."/>
            <person name="Submissions S."/>
        </authorList>
    </citation>
    <scope>NUCLEOTIDE SEQUENCE [LARGE SCALE GENOMIC DNA]</scope>
    <source>
        <strain evidence="13">Jip14</strain>
    </source>
</reference>
<dbReference type="Gene3D" id="2.60.40.1120">
    <property type="entry name" value="Carboxypeptidase-like, regulatory domain"/>
    <property type="match status" value="1"/>
</dbReference>
<evidence type="ECO:0000256" key="2">
    <source>
        <dbReference type="ARBA" id="ARBA00022448"/>
    </source>
</evidence>
<keyword evidence="4 8" id="KW-0812">Transmembrane</keyword>
<dbReference type="RefSeq" id="WP_090602357.1">
    <property type="nucleotide sequence ID" value="NZ_FNZR01000001.1"/>
</dbReference>
<dbReference type="InterPro" id="IPR036942">
    <property type="entry name" value="Beta-barrel_TonB_sf"/>
</dbReference>
<dbReference type="AlphaFoldDB" id="A0A1H7FMJ5"/>
<dbReference type="InterPro" id="IPR008969">
    <property type="entry name" value="CarboxyPept-like_regulatory"/>
</dbReference>
<dbReference type="OrthoDB" id="600887at2"/>
<dbReference type="InterPro" id="IPR012910">
    <property type="entry name" value="Plug_dom"/>
</dbReference>
<evidence type="ECO:0000256" key="1">
    <source>
        <dbReference type="ARBA" id="ARBA00004571"/>
    </source>
</evidence>
<evidence type="ECO:0000259" key="11">
    <source>
        <dbReference type="Pfam" id="PF07715"/>
    </source>
</evidence>
<dbReference type="NCBIfam" id="TIGR04057">
    <property type="entry name" value="SusC_RagA_signa"/>
    <property type="match status" value="1"/>
</dbReference>
<dbReference type="EMBL" id="FNZR01000001">
    <property type="protein sequence ID" value="SEK27209.1"/>
    <property type="molecule type" value="Genomic_DNA"/>
</dbReference>
<proteinExistence type="inferred from homology"/>
<dbReference type="InterPro" id="IPR039426">
    <property type="entry name" value="TonB-dep_rcpt-like"/>
</dbReference>
<gene>
    <name evidence="12" type="ORF">SAMN05421740_101404</name>
</gene>
<dbReference type="InterPro" id="IPR037066">
    <property type="entry name" value="Plug_dom_sf"/>
</dbReference>
<evidence type="ECO:0000313" key="13">
    <source>
        <dbReference type="Proteomes" id="UP000198916"/>
    </source>
</evidence>
<accession>A0A1H7FMJ5</accession>
<dbReference type="Pfam" id="PF00593">
    <property type="entry name" value="TonB_dep_Rec_b-barrel"/>
    <property type="match status" value="1"/>
</dbReference>
<dbReference type="Gene3D" id="2.40.170.20">
    <property type="entry name" value="TonB-dependent receptor, beta-barrel domain"/>
    <property type="match status" value="1"/>
</dbReference>
<dbReference type="InterPro" id="IPR023997">
    <property type="entry name" value="TonB-dep_OMP_SusC/RagA_CS"/>
</dbReference>
<keyword evidence="13" id="KW-1185">Reference proteome</keyword>
<dbReference type="SUPFAM" id="SSF49464">
    <property type="entry name" value="Carboxypeptidase regulatory domain-like"/>
    <property type="match status" value="1"/>
</dbReference>
<dbReference type="NCBIfam" id="TIGR04056">
    <property type="entry name" value="OMP_RagA_SusC"/>
    <property type="match status" value="1"/>
</dbReference>
<evidence type="ECO:0000259" key="10">
    <source>
        <dbReference type="Pfam" id="PF00593"/>
    </source>
</evidence>
<protein>
    <submittedName>
        <fullName evidence="12">TonB-linked outer membrane protein, SusC/RagA family</fullName>
    </submittedName>
</protein>
<keyword evidence="3 8" id="KW-1134">Transmembrane beta strand</keyword>
<comment type="similarity">
    <text evidence="8 9">Belongs to the TonB-dependent receptor family.</text>
</comment>
<dbReference type="InterPro" id="IPR000531">
    <property type="entry name" value="Beta-barrel_TonB"/>
</dbReference>
<evidence type="ECO:0000256" key="3">
    <source>
        <dbReference type="ARBA" id="ARBA00022452"/>
    </source>
</evidence>
<evidence type="ECO:0000256" key="9">
    <source>
        <dbReference type="RuleBase" id="RU003357"/>
    </source>
</evidence>
<dbReference type="Gene3D" id="2.170.130.10">
    <property type="entry name" value="TonB-dependent receptor, plug domain"/>
    <property type="match status" value="1"/>
</dbReference>
<evidence type="ECO:0000256" key="5">
    <source>
        <dbReference type="ARBA" id="ARBA00023077"/>
    </source>
</evidence>
<name>A0A1H7FMJ5_9SPHI</name>
<organism evidence="12 13">
    <name type="scientific">Parapedobacter koreensis</name>
    <dbReference type="NCBI Taxonomy" id="332977"/>
    <lineage>
        <taxon>Bacteria</taxon>
        <taxon>Pseudomonadati</taxon>
        <taxon>Bacteroidota</taxon>
        <taxon>Sphingobacteriia</taxon>
        <taxon>Sphingobacteriales</taxon>
        <taxon>Sphingobacteriaceae</taxon>
        <taxon>Parapedobacter</taxon>
    </lineage>
</organism>
<dbReference type="STRING" id="332977.SAMN05421740_101404"/>
<evidence type="ECO:0000256" key="8">
    <source>
        <dbReference type="PROSITE-ProRule" id="PRU01360"/>
    </source>
</evidence>
<feature type="domain" description="TonB-dependent receptor plug" evidence="11">
    <location>
        <begin position="218"/>
        <end position="322"/>
    </location>
</feature>
<keyword evidence="2 8" id="KW-0813">Transport</keyword>
<evidence type="ECO:0000256" key="4">
    <source>
        <dbReference type="ARBA" id="ARBA00022692"/>
    </source>
</evidence>
<dbReference type="Pfam" id="PF13715">
    <property type="entry name" value="CarbopepD_reg_2"/>
    <property type="match status" value="1"/>
</dbReference>
<evidence type="ECO:0000256" key="7">
    <source>
        <dbReference type="ARBA" id="ARBA00023237"/>
    </source>
</evidence>
<dbReference type="Proteomes" id="UP000198916">
    <property type="component" value="Unassembled WGS sequence"/>
</dbReference>
<feature type="domain" description="TonB-dependent receptor-like beta-barrel" evidence="10">
    <location>
        <begin position="516"/>
        <end position="1078"/>
    </location>
</feature>
<evidence type="ECO:0000313" key="12">
    <source>
        <dbReference type="EMBL" id="SEK27209.1"/>
    </source>
</evidence>
<keyword evidence="5 9" id="KW-0798">TonB box</keyword>
<dbReference type="FunFam" id="2.170.130.10:FF:000003">
    <property type="entry name" value="SusC/RagA family TonB-linked outer membrane protein"/>
    <property type="match status" value="1"/>
</dbReference>
<comment type="subcellular location">
    <subcellularLocation>
        <location evidence="1 8">Cell outer membrane</location>
        <topology evidence="1 8">Multi-pass membrane protein</topology>
    </subcellularLocation>
</comment>
<dbReference type="PROSITE" id="PS52016">
    <property type="entry name" value="TONB_DEPENDENT_REC_3"/>
    <property type="match status" value="1"/>
</dbReference>
<dbReference type="SUPFAM" id="SSF56935">
    <property type="entry name" value="Porins"/>
    <property type="match status" value="1"/>
</dbReference>
<keyword evidence="6 8" id="KW-0472">Membrane</keyword>